<feature type="region of interest" description="Disordered" evidence="1">
    <location>
        <begin position="1"/>
        <end position="31"/>
    </location>
</feature>
<feature type="compositionally biased region" description="Pro residues" evidence="1">
    <location>
        <begin position="20"/>
        <end position="30"/>
    </location>
</feature>
<evidence type="ECO:0000313" key="3">
    <source>
        <dbReference type="Proteomes" id="UP001302745"/>
    </source>
</evidence>
<organism evidence="2 3">
    <name type="scientific">Chaetomidium leptoderma</name>
    <dbReference type="NCBI Taxonomy" id="669021"/>
    <lineage>
        <taxon>Eukaryota</taxon>
        <taxon>Fungi</taxon>
        <taxon>Dikarya</taxon>
        <taxon>Ascomycota</taxon>
        <taxon>Pezizomycotina</taxon>
        <taxon>Sordariomycetes</taxon>
        <taxon>Sordariomycetidae</taxon>
        <taxon>Sordariales</taxon>
        <taxon>Chaetomiaceae</taxon>
        <taxon>Chaetomidium</taxon>
    </lineage>
</organism>
<accession>A0AAN6VET6</accession>
<reference evidence="2" key="1">
    <citation type="journal article" date="2023" name="Mol. Phylogenet. Evol.">
        <title>Genome-scale phylogeny and comparative genomics of the fungal order Sordariales.</title>
        <authorList>
            <person name="Hensen N."/>
            <person name="Bonometti L."/>
            <person name="Westerberg I."/>
            <person name="Brannstrom I.O."/>
            <person name="Guillou S."/>
            <person name="Cros-Aarteil S."/>
            <person name="Calhoun S."/>
            <person name="Haridas S."/>
            <person name="Kuo A."/>
            <person name="Mondo S."/>
            <person name="Pangilinan J."/>
            <person name="Riley R."/>
            <person name="LaButti K."/>
            <person name="Andreopoulos B."/>
            <person name="Lipzen A."/>
            <person name="Chen C."/>
            <person name="Yan M."/>
            <person name="Daum C."/>
            <person name="Ng V."/>
            <person name="Clum A."/>
            <person name="Steindorff A."/>
            <person name="Ohm R.A."/>
            <person name="Martin F."/>
            <person name="Silar P."/>
            <person name="Natvig D.O."/>
            <person name="Lalanne C."/>
            <person name="Gautier V."/>
            <person name="Ament-Velasquez S.L."/>
            <person name="Kruys A."/>
            <person name="Hutchinson M.I."/>
            <person name="Powell A.J."/>
            <person name="Barry K."/>
            <person name="Miller A.N."/>
            <person name="Grigoriev I.V."/>
            <person name="Debuchy R."/>
            <person name="Gladieux P."/>
            <person name="Hiltunen Thoren M."/>
            <person name="Johannesson H."/>
        </authorList>
    </citation>
    <scope>NUCLEOTIDE SEQUENCE</scope>
    <source>
        <strain evidence="2">CBS 538.74</strain>
    </source>
</reference>
<keyword evidence="3" id="KW-1185">Reference proteome</keyword>
<proteinExistence type="predicted"/>
<evidence type="ECO:0000256" key="1">
    <source>
        <dbReference type="SAM" id="MobiDB-lite"/>
    </source>
</evidence>
<dbReference type="AlphaFoldDB" id="A0AAN6VET6"/>
<dbReference type="Proteomes" id="UP001302745">
    <property type="component" value="Unassembled WGS sequence"/>
</dbReference>
<evidence type="ECO:0000313" key="2">
    <source>
        <dbReference type="EMBL" id="KAK4150153.1"/>
    </source>
</evidence>
<name>A0AAN6VET6_9PEZI</name>
<gene>
    <name evidence="2" type="ORF">C8A00DRAFT_37243</name>
</gene>
<sequence>MDAGPGSRQCSPALHRKPSDPTPATSPPQFFPLQTLASSKLSTLNNLSPSYLDILSTMSGTSGSSSSRDWNDVLKHGSALGILKPDVAFPPYGGSSTSGGTSSGGSSGGTTYPSGGSSGGTKP</sequence>
<comment type="caution">
    <text evidence="2">The sequence shown here is derived from an EMBL/GenBank/DDBJ whole genome shotgun (WGS) entry which is preliminary data.</text>
</comment>
<reference evidence="2" key="2">
    <citation type="submission" date="2023-05" db="EMBL/GenBank/DDBJ databases">
        <authorList>
            <consortium name="Lawrence Berkeley National Laboratory"/>
            <person name="Steindorff A."/>
            <person name="Hensen N."/>
            <person name="Bonometti L."/>
            <person name="Westerberg I."/>
            <person name="Brannstrom I.O."/>
            <person name="Guillou S."/>
            <person name="Cros-Aarteil S."/>
            <person name="Calhoun S."/>
            <person name="Haridas S."/>
            <person name="Kuo A."/>
            <person name="Mondo S."/>
            <person name="Pangilinan J."/>
            <person name="Riley R."/>
            <person name="Labutti K."/>
            <person name="Andreopoulos B."/>
            <person name="Lipzen A."/>
            <person name="Chen C."/>
            <person name="Yanf M."/>
            <person name="Daum C."/>
            <person name="Ng V."/>
            <person name="Clum A."/>
            <person name="Ohm R."/>
            <person name="Martin F."/>
            <person name="Silar P."/>
            <person name="Natvig D."/>
            <person name="Lalanne C."/>
            <person name="Gautier V."/>
            <person name="Ament-Velasquez S.L."/>
            <person name="Kruys A."/>
            <person name="Hutchinson M.I."/>
            <person name="Powell A.J."/>
            <person name="Barry K."/>
            <person name="Miller A.N."/>
            <person name="Grigoriev I.V."/>
            <person name="Debuchy R."/>
            <person name="Gladieux P."/>
            <person name="Thoren M.H."/>
            <person name="Johannesson H."/>
        </authorList>
    </citation>
    <scope>NUCLEOTIDE SEQUENCE</scope>
    <source>
        <strain evidence="2">CBS 538.74</strain>
    </source>
</reference>
<dbReference type="EMBL" id="MU857092">
    <property type="protein sequence ID" value="KAK4150153.1"/>
    <property type="molecule type" value="Genomic_DNA"/>
</dbReference>
<protein>
    <submittedName>
        <fullName evidence="2">Uncharacterized protein</fullName>
    </submittedName>
</protein>
<feature type="compositionally biased region" description="Low complexity" evidence="1">
    <location>
        <begin position="91"/>
        <end position="100"/>
    </location>
</feature>
<feature type="region of interest" description="Disordered" evidence="1">
    <location>
        <begin position="85"/>
        <end position="123"/>
    </location>
</feature>